<keyword evidence="1 3" id="KW-0315">Glutamine amidotransferase</keyword>
<dbReference type="PROSITE" id="PS51278">
    <property type="entry name" value="GATASE_TYPE_2"/>
    <property type="match status" value="1"/>
</dbReference>
<proteinExistence type="predicted"/>
<accession>A0A5C8Z6M9</accession>
<evidence type="ECO:0000256" key="1">
    <source>
        <dbReference type="ARBA" id="ARBA00022962"/>
    </source>
</evidence>
<gene>
    <name evidence="3" type="ORF">FME95_01565</name>
</gene>
<comment type="caution">
    <text evidence="3">The sequence shown here is derived from an EMBL/GenBank/DDBJ whole genome shotgun (WGS) entry which is preliminary data.</text>
</comment>
<dbReference type="EMBL" id="VKAD01000001">
    <property type="protein sequence ID" value="TXR53287.1"/>
    <property type="molecule type" value="Genomic_DNA"/>
</dbReference>
<evidence type="ECO:0000259" key="2">
    <source>
        <dbReference type="PROSITE" id="PS51278"/>
    </source>
</evidence>
<dbReference type="GO" id="GO:0016740">
    <property type="term" value="F:transferase activity"/>
    <property type="evidence" value="ECO:0007669"/>
    <property type="project" value="UniProtKB-KW"/>
</dbReference>
<reference evidence="3 4" key="1">
    <citation type="submission" date="2019-07" db="EMBL/GenBank/DDBJ databases">
        <title>Reinekea sp. strain SSH23 genome sequencing and assembly.</title>
        <authorList>
            <person name="Kim I."/>
        </authorList>
    </citation>
    <scope>NUCLEOTIDE SEQUENCE [LARGE SCALE GENOMIC DNA]</scope>
    <source>
        <strain evidence="3 4">SSH23</strain>
    </source>
</reference>
<sequence>MCELMALSANVPTDIRFSFSGLCPRGGVTGPHRDGFGICFYEHGGLREFKDYLPSCQSAIAEFLKSYAIRSKTILSHIRQANVGGVSLENTHPFQRELWGKVWTFAHNGQMPIEQVPQPSYYQPVGTTDSEKIFCWILSELRSAFNADVCISQVSAYLHSLCNRLNALGINNILLSDGDAIFAFCSTKLHWVARKAPFGEAQLRDCDLSIDFASVNSDDHVSVVIATEPLTKNEQWLAMKSGEGRMFVNGESSWHDFGPEIIHKKSEPTKIAS</sequence>
<name>A0A5C8Z6M9_9GAMM</name>
<dbReference type="Proteomes" id="UP000321764">
    <property type="component" value="Unassembled WGS sequence"/>
</dbReference>
<dbReference type="Gene3D" id="3.60.20.10">
    <property type="entry name" value="Glutamine Phosphoribosylpyrophosphate, subunit 1, domain 1"/>
    <property type="match status" value="1"/>
</dbReference>
<protein>
    <submittedName>
        <fullName evidence="3">Class II glutamine amidotransferase</fullName>
    </submittedName>
</protein>
<dbReference type="AlphaFoldDB" id="A0A5C8Z6M9"/>
<dbReference type="InterPro" id="IPR017932">
    <property type="entry name" value="GATase_2_dom"/>
</dbReference>
<dbReference type="InterPro" id="IPR029055">
    <property type="entry name" value="Ntn_hydrolases_N"/>
</dbReference>
<dbReference type="Pfam" id="PF13230">
    <property type="entry name" value="GATase_4"/>
    <property type="match status" value="1"/>
</dbReference>
<dbReference type="CDD" id="cd01908">
    <property type="entry name" value="YafJ"/>
    <property type="match status" value="1"/>
</dbReference>
<dbReference type="RefSeq" id="WP_147712521.1">
    <property type="nucleotide sequence ID" value="NZ_VKAD01000001.1"/>
</dbReference>
<keyword evidence="3" id="KW-0808">Transferase</keyword>
<dbReference type="PANTHER" id="PTHR42824:SF1">
    <property type="entry name" value="GLUTAMINE AMIDOTRANSFERASE YAFJ-RELATED"/>
    <property type="match status" value="1"/>
</dbReference>
<dbReference type="OrthoDB" id="321954at2"/>
<keyword evidence="4" id="KW-1185">Reference proteome</keyword>
<evidence type="ECO:0000313" key="4">
    <source>
        <dbReference type="Proteomes" id="UP000321764"/>
    </source>
</evidence>
<organism evidence="3 4">
    <name type="scientific">Reinekea thalattae</name>
    <dbReference type="NCBI Taxonomy" id="2593301"/>
    <lineage>
        <taxon>Bacteria</taxon>
        <taxon>Pseudomonadati</taxon>
        <taxon>Pseudomonadota</taxon>
        <taxon>Gammaproteobacteria</taxon>
        <taxon>Oceanospirillales</taxon>
        <taxon>Saccharospirillaceae</taxon>
        <taxon>Reinekea</taxon>
    </lineage>
</organism>
<evidence type="ECO:0000313" key="3">
    <source>
        <dbReference type="EMBL" id="TXR53287.1"/>
    </source>
</evidence>
<dbReference type="SUPFAM" id="SSF56235">
    <property type="entry name" value="N-terminal nucleophile aminohydrolases (Ntn hydrolases)"/>
    <property type="match status" value="1"/>
</dbReference>
<dbReference type="InterPro" id="IPR026869">
    <property type="entry name" value="EgtC-like"/>
</dbReference>
<dbReference type="PANTHER" id="PTHR42824">
    <property type="entry name" value="GLUTAMINE AMIDOTRANSFERASE"/>
    <property type="match status" value="1"/>
</dbReference>
<feature type="domain" description="Glutamine amidotransferase type-2" evidence="2">
    <location>
        <begin position="2"/>
        <end position="273"/>
    </location>
</feature>